<dbReference type="InterPro" id="IPR018200">
    <property type="entry name" value="USP_CS"/>
</dbReference>
<name>A0ABQ5JXL4_9EUKA</name>
<dbReference type="SUPFAM" id="SSF54001">
    <property type="entry name" value="Cysteine proteinases"/>
    <property type="match status" value="1"/>
</dbReference>
<gene>
    <name evidence="10" type="ORF">ADUPG1_011882</name>
</gene>
<evidence type="ECO:0000256" key="5">
    <source>
        <dbReference type="ARBA" id="ARBA00022786"/>
    </source>
</evidence>
<dbReference type="PANTHER" id="PTHR24006:SF758">
    <property type="entry name" value="UBIQUITIN CARBOXYL-TERMINAL HYDROLASE 36"/>
    <property type="match status" value="1"/>
</dbReference>
<evidence type="ECO:0000256" key="8">
    <source>
        <dbReference type="SAM" id="MobiDB-lite"/>
    </source>
</evidence>
<keyword evidence="7" id="KW-0788">Thiol protease</keyword>
<feature type="compositionally biased region" description="Polar residues" evidence="8">
    <location>
        <begin position="559"/>
        <end position="570"/>
    </location>
</feature>
<comment type="similarity">
    <text evidence="2">Belongs to the peptidase C19 family.</text>
</comment>
<keyword evidence="11" id="KW-1185">Reference proteome</keyword>
<dbReference type="PANTHER" id="PTHR24006">
    <property type="entry name" value="UBIQUITIN CARBOXYL-TERMINAL HYDROLASE"/>
    <property type="match status" value="1"/>
</dbReference>
<evidence type="ECO:0000256" key="4">
    <source>
        <dbReference type="ARBA" id="ARBA00022670"/>
    </source>
</evidence>
<evidence type="ECO:0000256" key="6">
    <source>
        <dbReference type="ARBA" id="ARBA00022801"/>
    </source>
</evidence>
<feature type="domain" description="USP" evidence="9">
    <location>
        <begin position="52"/>
        <end position="484"/>
    </location>
</feature>
<dbReference type="Gene3D" id="3.90.70.10">
    <property type="entry name" value="Cysteine proteinases"/>
    <property type="match status" value="1"/>
</dbReference>
<evidence type="ECO:0000313" key="10">
    <source>
        <dbReference type="EMBL" id="GKT21366.1"/>
    </source>
</evidence>
<proteinExistence type="inferred from homology"/>
<accession>A0ABQ5JXL4</accession>
<dbReference type="PROSITE" id="PS50235">
    <property type="entry name" value="USP_3"/>
    <property type="match status" value="1"/>
</dbReference>
<feature type="region of interest" description="Disordered" evidence="8">
    <location>
        <begin position="493"/>
        <end position="584"/>
    </location>
</feature>
<dbReference type="EC" id="3.4.19.12" evidence="3"/>
<dbReference type="InterPro" id="IPR001394">
    <property type="entry name" value="Peptidase_C19_UCH"/>
</dbReference>
<dbReference type="Proteomes" id="UP001057375">
    <property type="component" value="Unassembled WGS sequence"/>
</dbReference>
<feature type="compositionally biased region" description="Low complexity" evidence="8">
    <location>
        <begin position="394"/>
        <end position="407"/>
    </location>
</feature>
<dbReference type="Pfam" id="PF00443">
    <property type="entry name" value="UCH"/>
    <property type="match status" value="1"/>
</dbReference>
<comment type="catalytic activity">
    <reaction evidence="1">
        <text>Thiol-dependent hydrolysis of ester, thioester, amide, peptide and isopeptide bonds formed by the C-terminal Gly of ubiquitin (a 76-residue protein attached to proteins as an intracellular targeting signal).</text>
        <dbReference type="EC" id="3.4.19.12"/>
    </reaction>
</comment>
<keyword evidence="5" id="KW-0833">Ubl conjugation pathway</keyword>
<dbReference type="InterPro" id="IPR028889">
    <property type="entry name" value="USP"/>
</dbReference>
<dbReference type="InterPro" id="IPR038765">
    <property type="entry name" value="Papain-like_cys_pep_sf"/>
</dbReference>
<dbReference type="InterPro" id="IPR050164">
    <property type="entry name" value="Peptidase_C19"/>
</dbReference>
<evidence type="ECO:0000256" key="3">
    <source>
        <dbReference type="ARBA" id="ARBA00012759"/>
    </source>
</evidence>
<evidence type="ECO:0000313" key="11">
    <source>
        <dbReference type="Proteomes" id="UP001057375"/>
    </source>
</evidence>
<comment type="caution">
    <text evidence="10">The sequence shown here is derived from an EMBL/GenBank/DDBJ whole genome shotgun (WGS) entry which is preliminary data.</text>
</comment>
<evidence type="ECO:0000256" key="7">
    <source>
        <dbReference type="ARBA" id="ARBA00022807"/>
    </source>
</evidence>
<evidence type="ECO:0000256" key="1">
    <source>
        <dbReference type="ARBA" id="ARBA00000707"/>
    </source>
</evidence>
<feature type="region of interest" description="Disordered" evidence="8">
    <location>
        <begin position="1"/>
        <end position="25"/>
    </location>
</feature>
<reference evidence="10" key="1">
    <citation type="submission" date="2022-03" db="EMBL/GenBank/DDBJ databases">
        <title>Draft genome sequence of Aduncisulcus paluster, a free-living microaerophilic Fornicata.</title>
        <authorList>
            <person name="Yuyama I."/>
            <person name="Kume K."/>
            <person name="Tamura T."/>
            <person name="Inagaki Y."/>
            <person name="Hashimoto T."/>
        </authorList>
    </citation>
    <scope>NUCLEOTIDE SEQUENCE</scope>
    <source>
        <strain evidence="10">NY0171</strain>
    </source>
</reference>
<evidence type="ECO:0000259" key="9">
    <source>
        <dbReference type="PROSITE" id="PS50235"/>
    </source>
</evidence>
<sequence>MTSKSKSMIAENDQKKKDASPQAYPDPTKFICPPKDVQPYLHGKYSCGSIVRGLYNPYAACYLNSTLKCLLNTPPLGAMLRSGFHSEKCIDTRKCIFCSLETLYRQLCDRKKIATSCRNGFFLRNLQLISSSFTDSRQEDAHECLIGFIDKLQRSELQAYADEHDLKAKFIRDCKQKGKELTRRVELSDMYSSWSFSDKSTTSIDHIFSGALRNSLCCSKCKYKSYSYDPFVDLCVDVKHGRSVEGCVNSFIRTDVVDGWRCPKCEKPVKAYKKLSIHKLPPCLIVTLRRFDPIAEMYGTGTGKDDKCIIFRPHMDLSFAVSDYNVDEHASTKESVIPRFEKAVGVKPDQLDASLKQKRAISEHLSKLMNPLSDAKTDSDAGKKKDTASKELSSDSTVSSTPSLSPLNKHTGYTLSSVLLHRGSSMHGGHYTAMLRSKKEKEGGKVTDVTWNYHDDEEVIPITRRDVFCEPVGRSVYVLVYVRDDIRNVDEQTAQAINGKTRDHGSDIDAMMPRSPTSASLSSQQKKKSIPYSHSPVIGVGKRRYTSEKEGGSEKNPEKLSTSASGSGHTYHNKKQEGLQKSFDIIKKMLKKKK</sequence>
<dbReference type="EMBL" id="BQXS01012314">
    <property type="protein sequence ID" value="GKT21366.1"/>
    <property type="molecule type" value="Genomic_DNA"/>
</dbReference>
<feature type="compositionally biased region" description="Basic and acidic residues" evidence="8">
    <location>
        <begin position="375"/>
        <end position="393"/>
    </location>
</feature>
<evidence type="ECO:0000256" key="2">
    <source>
        <dbReference type="ARBA" id="ARBA00009085"/>
    </source>
</evidence>
<protein>
    <recommendedName>
        <fullName evidence="3">ubiquitinyl hydrolase 1</fullName>
        <ecNumber evidence="3">3.4.19.12</ecNumber>
    </recommendedName>
</protein>
<feature type="region of interest" description="Disordered" evidence="8">
    <location>
        <begin position="366"/>
        <end position="407"/>
    </location>
</feature>
<keyword evidence="4" id="KW-0645">Protease</keyword>
<organism evidence="10 11">
    <name type="scientific">Aduncisulcus paluster</name>
    <dbReference type="NCBI Taxonomy" id="2918883"/>
    <lineage>
        <taxon>Eukaryota</taxon>
        <taxon>Metamonada</taxon>
        <taxon>Carpediemonas-like organisms</taxon>
        <taxon>Aduncisulcus</taxon>
    </lineage>
</organism>
<keyword evidence="6" id="KW-0378">Hydrolase</keyword>
<feature type="compositionally biased region" description="Basic and acidic residues" evidence="8">
    <location>
        <begin position="545"/>
        <end position="558"/>
    </location>
</feature>
<dbReference type="PROSITE" id="PS00973">
    <property type="entry name" value="USP_2"/>
    <property type="match status" value="1"/>
</dbReference>